<evidence type="ECO:0000256" key="6">
    <source>
        <dbReference type="ARBA" id="ARBA00023014"/>
    </source>
</evidence>
<keyword evidence="6" id="KW-0411">Iron-sulfur</keyword>
<evidence type="ECO:0000313" key="9">
    <source>
        <dbReference type="Proteomes" id="UP000037210"/>
    </source>
</evidence>
<evidence type="ECO:0000256" key="5">
    <source>
        <dbReference type="ARBA" id="ARBA00023004"/>
    </source>
</evidence>
<dbReference type="PROSITE" id="PS51379">
    <property type="entry name" value="4FE4S_FER_2"/>
    <property type="match status" value="1"/>
</dbReference>
<dbReference type="GO" id="GO:0016491">
    <property type="term" value="F:oxidoreductase activity"/>
    <property type="evidence" value="ECO:0007669"/>
    <property type="project" value="UniProtKB-KW"/>
</dbReference>
<proteinExistence type="inferred from homology"/>
<organism evidence="8 9">
    <name type="scientific">miscellaneous Crenarchaeota group-15 archaeon DG-45</name>
    <dbReference type="NCBI Taxonomy" id="1685127"/>
    <lineage>
        <taxon>Archaea</taxon>
        <taxon>Candidatus Bathyarchaeota</taxon>
        <taxon>MCG-15</taxon>
    </lineage>
</organism>
<dbReference type="EMBL" id="LFWZ01000015">
    <property type="protein sequence ID" value="KON31028.1"/>
    <property type="molecule type" value="Genomic_DNA"/>
</dbReference>
<dbReference type="GO" id="GO:0005886">
    <property type="term" value="C:plasma membrane"/>
    <property type="evidence" value="ECO:0007669"/>
    <property type="project" value="TreeGrafter"/>
</dbReference>
<protein>
    <recommendedName>
        <fullName evidence="7">4Fe-4S ferredoxin-type domain-containing protein</fullName>
    </recommendedName>
</protein>
<keyword evidence="4" id="KW-0560">Oxidoreductase</keyword>
<dbReference type="PANTHER" id="PTHR43255:SF1">
    <property type="entry name" value="IRON-SULFUR-BINDING OXIDOREDUCTASE FADF-RELATED"/>
    <property type="match status" value="1"/>
</dbReference>
<gene>
    <name evidence="8" type="ORF">AC482_02245</name>
</gene>
<accession>A0A0M0BR32</accession>
<dbReference type="InterPro" id="IPR051460">
    <property type="entry name" value="HdrC_iron-sulfur_subunit"/>
</dbReference>
<evidence type="ECO:0000256" key="2">
    <source>
        <dbReference type="ARBA" id="ARBA00022485"/>
    </source>
</evidence>
<dbReference type="Pfam" id="PF13183">
    <property type="entry name" value="Fer4_8"/>
    <property type="match status" value="1"/>
</dbReference>
<dbReference type="InterPro" id="IPR009051">
    <property type="entry name" value="Helical_ferredxn"/>
</dbReference>
<dbReference type="Gene3D" id="1.10.1060.10">
    <property type="entry name" value="Alpha-helical ferredoxin"/>
    <property type="match status" value="1"/>
</dbReference>
<evidence type="ECO:0000259" key="7">
    <source>
        <dbReference type="PROSITE" id="PS51379"/>
    </source>
</evidence>
<keyword evidence="3" id="KW-0479">Metal-binding</keyword>
<dbReference type="Proteomes" id="UP000037210">
    <property type="component" value="Unassembled WGS sequence"/>
</dbReference>
<evidence type="ECO:0000256" key="3">
    <source>
        <dbReference type="ARBA" id="ARBA00022723"/>
    </source>
</evidence>
<sequence>METGAEDFIDRFNLLECIQCGVCTGSCPVSVKADLNVRRLMRGISLHRRVEVPPDDTLWSCTTCSSCHVRCPKGLTPFDTIIGLRGIAVEEGRIAPTIRDALESVYNHGNPWGRIRSRRSEWADGLGVSRFFEEADLLYYVGCTAAYDPRIQEVAKALVKVLDASEVDFGTLGNEESCCGDPVYSMGETGLFELLVEDNKALFEGSGVEHVVTTSPHCYNAFKNRYGKTGFEVQHYTQCVSDLIDGGRLELSRKIERPIAFHDPCSLGKQNGIYDEPRKIIEAIPGAELVELDRSRERSLCCEGGGGRMWYDVPGERIAEARIRDALEAGAEVLATACPFCLSTLEDAALAGYEGSIRILDIMELVSGAI</sequence>
<keyword evidence="5" id="KW-0408">Iron</keyword>
<dbReference type="Pfam" id="PF02754">
    <property type="entry name" value="CCG"/>
    <property type="match status" value="2"/>
</dbReference>
<dbReference type="InterPro" id="IPR017896">
    <property type="entry name" value="4Fe4S_Fe-S-bd"/>
</dbReference>
<comment type="similarity">
    <text evidence="1">Belongs to the HdrC family.</text>
</comment>
<evidence type="ECO:0000313" key="8">
    <source>
        <dbReference type="EMBL" id="KON31028.1"/>
    </source>
</evidence>
<dbReference type="GO" id="GO:0051539">
    <property type="term" value="F:4 iron, 4 sulfur cluster binding"/>
    <property type="evidence" value="ECO:0007669"/>
    <property type="project" value="UniProtKB-KW"/>
</dbReference>
<dbReference type="AlphaFoldDB" id="A0A0M0BR32"/>
<reference evidence="8 9" key="1">
    <citation type="submission" date="2015-06" db="EMBL/GenBank/DDBJ databases">
        <title>New insights into the roles of widespread benthic archaea in carbon and nitrogen cycling.</title>
        <authorList>
            <person name="Lazar C.S."/>
            <person name="Baker B.J."/>
            <person name="Seitz K.W."/>
            <person name="Hyde A.S."/>
            <person name="Dick G.J."/>
            <person name="Hinrichs K.-U."/>
            <person name="Teske A.P."/>
        </authorList>
    </citation>
    <scope>NUCLEOTIDE SEQUENCE [LARGE SCALE GENOMIC DNA]</scope>
    <source>
        <strain evidence="8">DG-45</strain>
    </source>
</reference>
<dbReference type="GO" id="GO:0046872">
    <property type="term" value="F:metal ion binding"/>
    <property type="evidence" value="ECO:0007669"/>
    <property type="project" value="UniProtKB-KW"/>
</dbReference>
<feature type="domain" description="4Fe-4S ferredoxin-type" evidence="7">
    <location>
        <begin position="8"/>
        <end position="38"/>
    </location>
</feature>
<dbReference type="InterPro" id="IPR004017">
    <property type="entry name" value="Cys_rich_dom"/>
</dbReference>
<dbReference type="InterPro" id="IPR017900">
    <property type="entry name" value="4Fe4S_Fe_S_CS"/>
</dbReference>
<dbReference type="SUPFAM" id="SSF46548">
    <property type="entry name" value="alpha-helical ferredoxin"/>
    <property type="match status" value="1"/>
</dbReference>
<keyword evidence="2" id="KW-0004">4Fe-4S</keyword>
<name>A0A0M0BR32_9ARCH</name>
<dbReference type="PROSITE" id="PS00198">
    <property type="entry name" value="4FE4S_FER_1"/>
    <property type="match status" value="2"/>
</dbReference>
<evidence type="ECO:0000256" key="4">
    <source>
        <dbReference type="ARBA" id="ARBA00023002"/>
    </source>
</evidence>
<evidence type="ECO:0000256" key="1">
    <source>
        <dbReference type="ARBA" id="ARBA00007097"/>
    </source>
</evidence>
<comment type="caution">
    <text evidence="8">The sequence shown here is derived from an EMBL/GenBank/DDBJ whole genome shotgun (WGS) entry which is preliminary data.</text>
</comment>
<dbReference type="PANTHER" id="PTHR43255">
    <property type="entry name" value="IRON-SULFUR-BINDING OXIDOREDUCTASE FADF-RELATED-RELATED"/>
    <property type="match status" value="1"/>
</dbReference>